<proteinExistence type="predicted"/>
<comment type="caution">
    <text evidence="1">The sequence shown here is derived from an EMBL/GenBank/DDBJ whole genome shotgun (WGS) entry which is preliminary data.</text>
</comment>
<dbReference type="EMBL" id="LAZR01006901">
    <property type="protein sequence ID" value="KKM88876.1"/>
    <property type="molecule type" value="Genomic_DNA"/>
</dbReference>
<gene>
    <name evidence="1" type="ORF">LCGC14_1254300</name>
</gene>
<accession>A0A0F9LNT9</accession>
<protein>
    <submittedName>
        <fullName evidence="1">Uncharacterized protein</fullName>
    </submittedName>
</protein>
<evidence type="ECO:0000313" key="1">
    <source>
        <dbReference type="EMBL" id="KKM88876.1"/>
    </source>
</evidence>
<organism evidence="1">
    <name type="scientific">marine sediment metagenome</name>
    <dbReference type="NCBI Taxonomy" id="412755"/>
    <lineage>
        <taxon>unclassified sequences</taxon>
        <taxon>metagenomes</taxon>
        <taxon>ecological metagenomes</taxon>
    </lineage>
</organism>
<reference evidence="1" key="1">
    <citation type="journal article" date="2015" name="Nature">
        <title>Complex archaea that bridge the gap between prokaryotes and eukaryotes.</title>
        <authorList>
            <person name="Spang A."/>
            <person name="Saw J.H."/>
            <person name="Jorgensen S.L."/>
            <person name="Zaremba-Niedzwiedzka K."/>
            <person name="Martijn J."/>
            <person name="Lind A.E."/>
            <person name="van Eijk R."/>
            <person name="Schleper C."/>
            <person name="Guy L."/>
            <person name="Ettema T.J."/>
        </authorList>
    </citation>
    <scope>NUCLEOTIDE SEQUENCE</scope>
</reference>
<sequence length="109" mass="12907">MSKDNGLRQVILKMLSETKFFNEIFEDFISLGENLHDNEIWRSNSILKLMMEMDNNVIIEESLKIILQISNFKEHGYLFDSYESESYSSNTLLRSDKIIMESILKEEFI</sequence>
<name>A0A0F9LNT9_9ZZZZ</name>
<dbReference type="AlphaFoldDB" id="A0A0F9LNT9"/>